<evidence type="ECO:0000313" key="1">
    <source>
        <dbReference type="EMBL" id="MFC4103426.1"/>
    </source>
</evidence>
<dbReference type="Proteomes" id="UP001595715">
    <property type="component" value="Unassembled WGS sequence"/>
</dbReference>
<gene>
    <name evidence="1" type="ORF">ACFOZ8_27800</name>
</gene>
<keyword evidence="2" id="KW-1185">Reference proteome</keyword>
<proteinExistence type="predicted"/>
<evidence type="ECO:0000313" key="2">
    <source>
        <dbReference type="Proteomes" id="UP001595715"/>
    </source>
</evidence>
<dbReference type="Pfam" id="PF08863">
    <property type="entry name" value="YolD"/>
    <property type="match status" value="1"/>
</dbReference>
<dbReference type="InterPro" id="IPR014962">
    <property type="entry name" value="YolD"/>
</dbReference>
<reference evidence="2" key="1">
    <citation type="journal article" date="2019" name="Int. J. Syst. Evol. Microbiol.">
        <title>The Global Catalogue of Microorganisms (GCM) 10K type strain sequencing project: providing services to taxonomists for standard genome sequencing and annotation.</title>
        <authorList>
            <consortium name="The Broad Institute Genomics Platform"/>
            <consortium name="The Broad Institute Genome Sequencing Center for Infectious Disease"/>
            <person name="Wu L."/>
            <person name="Ma J."/>
        </authorList>
    </citation>
    <scope>NUCLEOTIDE SEQUENCE [LARGE SCALE GENOMIC DNA]</scope>
    <source>
        <strain evidence="2">IBRC-M 10987</strain>
    </source>
</reference>
<sequence>MVKQPVYAEQETRSAFSNTRPLIRQRTGLTNENVHKIAELIRHSYMDRERIRITVFGSYEDRTYSGIVEKLDQFHNRLHVGDQWIFFHDIIDVSRIDA</sequence>
<comment type="caution">
    <text evidence="1">The sequence shown here is derived from an EMBL/GenBank/DDBJ whole genome shotgun (WGS) entry which is preliminary data.</text>
</comment>
<dbReference type="RefSeq" id="WP_377722024.1">
    <property type="nucleotide sequence ID" value="NZ_JBHSAM010000036.1"/>
</dbReference>
<protein>
    <submittedName>
        <fullName evidence="1">YolD-like family protein</fullName>
    </submittedName>
</protein>
<dbReference type="EMBL" id="JBHSAM010000036">
    <property type="protein sequence ID" value="MFC4103426.1"/>
    <property type="molecule type" value="Genomic_DNA"/>
</dbReference>
<name>A0ABV8KBJ8_9BACL</name>
<accession>A0ABV8KBJ8</accession>
<organism evidence="1 2">
    <name type="scientific">Paenibacillus xanthanilyticus</name>
    <dbReference type="NCBI Taxonomy" id="1783531"/>
    <lineage>
        <taxon>Bacteria</taxon>
        <taxon>Bacillati</taxon>
        <taxon>Bacillota</taxon>
        <taxon>Bacilli</taxon>
        <taxon>Bacillales</taxon>
        <taxon>Paenibacillaceae</taxon>
        <taxon>Paenibacillus</taxon>
    </lineage>
</organism>